<sequence>MADDPVSPLLRLPTELRLRIYELAHDAKYISPRLTWRNDFTLHLYGSQDYHGQVITTSGSPFTLLRVCKQLYTEVQPMLPPIRSICFEFNDFSATDLARWLALLTPRQVSEIRKIKIFGWGKCQLRQQNHQNARENPSCDRSLLVDLSHYERTFNRTAFLSTVGRNPQTGGPRDSKFYRGFYLMRRLEGCVVIPKAYSHERNSVGQCNSVTDQQLAVAELITNTGEVNTTKEGIEGLLKAVLTDEIPGGPGVRRLGYS</sequence>
<dbReference type="EMBL" id="CAVMBE010000028">
    <property type="protein sequence ID" value="CAK4023259.1"/>
    <property type="molecule type" value="Genomic_DNA"/>
</dbReference>
<dbReference type="AlphaFoldDB" id="A0AAI8YZJ4"/>
<proteinExistence type="predicted"/>
<evidence type="ECO:0000313" key="1">
    <source>
        <dbReference type="EMBL" id="CAK4023259.1"/>
    </source>
</evidence>
<organism evidence="1 2">
    <name type="scientific">Lecanosticta acicola</name>
    <dbReference type="NCBI Taxonomy" id="111012"/>
    <lineage>
        <taxon>Eukaryota</taxon>
        <taxon>Fungi</taxon>
        <taxon>Dikarya</taxon>
        <taxon>Ascomycota</taxon>
        <taxon>Pezizomycotina</taxon>
        <taxon>Dothideomycetes</taxon>
        <taxon>Dothideomycetidae</taxon>
        <taxon>Mycosphaerellales</taxon>
        <taxon>Mycosphaerellaceae</taxon>
        <taxon>Lecanosticta</taxon>
    </lineage>
</organism>
<gene>
    <name evidence="1" type="ORF">LECACI_7A004862</name>
</gene>
<dbReference type="Proteomes" id="UP001296104">
    <property type="component" value="Unassembled WGS sequence"/>
</dbReference>
<dbReference type="PANTHER" id="PTHR38790">
    <property type="entry name" value="2EXR DOMAIN-CONTAINING PROTEIN-RELATED"/>
    <property type="match status" value="1"/>
</dbReference>
<reference evidence="1" key="1">
    <citation type="submission" date="2023-11" db="EMBL/GenBank/DDBJ databases">
        <authorList>
            <person name="Alioto T."/>
            <person name="Alioto T."/>
            <person name="Gomez Garrido J."/>
        </authorList>
    </citation>
    <scope>NUCLEOTIDE SEQUENCE</scope>
</reference>
<protein>
    <submittedName>
        <fullName evidence="1">Uncharacterized protein</fullName>
    </submittedName>
</protein>
<dbReference type="PANTHER" id="PTHR38790:SF4">
    <property type="entry name" value="2EXR DOMAIN-CONTAINING PROTEIN"/>
    <property type="match status" value="1"/>
</dbReference>
<keyword evidence="2" id="KW-1185">Reference proteome</keyword>
<comment type="caution">
    <text evidence="1">The sequence shown here is derived from an EMBL/GenBank/DDBJ whole genome shotgun (WGS) entry which is preliminary data.</text>
</comment>
<accession>A0AAI8YZJ4</accession>
<name>A0AAI8YZJ4_9PEZI</name>
<evidence type="ECO:0000313" key="2">
    <source>
        <dbReference type="Proteomes" id="UP001296104"/>
    </source>
</evidence>